<dbReference type="InterPro" id="IPR001789">
    <property type="entry name" value="Sig_transdc_resp-reg_receiver"/>
</dbReference>
<dbReference type="InterPro" id="IPR024187">
    <property type="entry name" value="Sig_transdc_resp-reg_cit/mal"/>
</dbReference>
<dbReference type="InterPro" id="IPR011006">
    <property type="entry name" value="CheY-like_superfamily"/>
</dbReference>
<reference evidence="13 14" key="1">
    <citation type="submission" date="2016-10" db="EMBL/GenBank/DDBJ databases">
        <authorList>
            <person name="de Groot N.N."/>
        </authorList>
    </citation>
    <scope>NUCLEOTIDE SEQUENCE [LARGE SCALE GENOMIC DNA]</scope>
    <source>
        <strain evidence="13 14">CGMCC 1.5070</strain>
    </source>
</reference>
<comment type="function">
    <text evidence="9">May play the central regulatory role in sporulation. It may be an element of the effector pathway responsible for the activation of sporulation genes in response to nutritional stress. Spo0A may act in concert with spo0H (a sigma factor) to control the expression of some genes that are critical to the sporulation process.</text>
</comment>
<dbReference type="EMBL" id="FOCG01000001">
    <property type="protein sequence ID" value="SEM74160.1"/>
    <property type="molecule type" value="Genomic_DNA"/>
</dbReference>
<dbReference type="GO" id="GO:0005737">
    <property type="term" value="C:cytoplasm"/>
    <property type="evidence" value="ECO:0007669"/>
    <property type="project" value="UniProtKB-SubCell"/>
</dbReference>
<comment type="subcellular location">
    <subcellularLocation>
        <location evidence="1 10">Cytoplasm</location>
    </subcellularLocation>
</comment>
<dbReference type="GO" id="GO:0003677">
    <property type="term" value="F:DNA binding"/>
    <property type="evidence" value="ECO:0007669"/>
    <property type="project" value="UniProtKB-KW"/>
</dbReference>
<dbReference type="GO" id="GO:0000156">
    <property type="term" value="F:phosphorelay response regulator activity"/>
    <property type="evidence" value="ECO:0007669"/>
    <property type="project" value="TreeGrafter"/>
</dbReference>
<dbReference type="AlphaFoldDB" id="A0A1H8ATX7"/>
<keyword evidence="5 10" id="KW-0805">Transcription regulation</keyword>
<keyword evidence="7 10" id="KW-0010">Activator</keyword>
<evidence type="ECO:0000256" key="5">
    <source>
        <dbReference type="ARBA" id="ARBA00023015"/>
    </source>
</evidence>
<dbReference type="Pfam" id="PF20714">
    <property type="entry name" value="HTH_64"/>
    <property type="match status" value="1"/>
</dbReference>
<keyword evidence="4 10" id="KW-0902">Two-component regulatory system</keyword>
<protein>
    <recommendedName>
        <fullName evidence="10">Transcriptional regulatory protein</fullName>
    </recommendedName>
</protein>
<dbReference type="PANTHER" id="PTHR45526:SF1">
    <property type="entry name" value="TRANSCRIPTIONAL REGULATORY PROTEIN DCUR-RELATED"/>
    <property type="match status" value="1"/>
</dbReference>
<proteinExistence type="predicted"/>
<dbReference type="STRING" id="474960.SAMN05216180_1541"/>
<evidence type="ECO:0000256" key="3">
    <source>
        <dbReference type="ARBA" id="ARBA00022553"/>
    </source>
</evidence>
<keyword evidence="6 10" id="KW-0238">DNA-binding</keyword>
<evidence type="ECO:0000313" key="13">
    <source>
        <dbReference type="EMBL" id="SEM74160.1"/>
    </source>
</evidence>
<evidence type="ECO:0000256" key="1">
    <source>
        <dbReference type="ARBA" id="ARBA00004496"/>
    </source>
</evidence>
<evidence type="ECO:0000256" key="10">
    <source>
        <dbReference type="PIRNR" id="PIRNR006171"/>
    </source>
</evidence>
<dbReference type="GO" id="GO:0003700">
    <property type="term" value="F:DNA-binding transcription factor activity"/>
    <property type="evidence" value="ECO:0007669"/>
    <property type="project" value="InterPro"/>
</dbReference>
<keyword evidence="14" id="KW-1185">Reference proteome</keyword>
<dbReference type="Proteomes" id="UP000199158">
    <property type="component" value="Unassembled WGS sequence"/>
</dbReference>
<dbReference type="PANTHER" id="PTHR45526">
    <property type="entry name" value="TRANSCRIPTIONAL REGULATORY PROTEIN DPIA"/>
    <property type="match status" value="1"/>
</dbReference>
<dbReference type="PROSITE" id="PS50110">
    <property type="entry name" value="RESPONSE_REGULATORY"/>
    <property type="match status" value="1"/>
</dbReference>
<keyword evidence="3 11" id="KW-0597">Phosphoprotein</keyword>
<dbReference type="PIRSF" id="PIRSF006171">
    <property type="entry name" value="RR_citrat_malat"/>
    <property type="match status" value="1"/>
</dbReference>
<feature type="modified residue" description="4-aspartylphosphate" evidence="11">
    <location>
        <position position="55"/>
    </location>
</feature>
<accession>A0A1H8ATX7</accession>
<dbReference type="RefSeq" id="WP_092753257.1">
    <property type="nucleotide sequence ID" value="NZ_FOCG01000001.1"/>
</dbReference>
<keyword evidence="2 10" id="KW-0963">Cytoplasm</keyword>
<dbReference type="Gene3D" id="3.40.50.2300">
    <property type="match status" value="1"/>
</dbReference>
<evidence type="ECO:0000256" key="11">
    <source>
        <dbReference type="PROSITE-ProRule" id="PRU00169"/>
    </source>
</evidence>
<gene>
    <name evidence="13" type="ORF">SAMN05216180_1541</name>
</gene>
<dbReference type="OrthoDB" id="9790669at2"/>
<evidence type="ECO:0000256" key="2">
    <source>
        <dbReference type="ARBA" id="ARBA00022490"/>
    </source>
</evidence>
<evidence type="ECO:0000256" key="9">
    <source>
        <dbReference type="ARBA" id="ARBA00024867"/>
    </source>
</evidence>
<organism evidence="13 14">
    <name type="scientific">Hydrogenoanaerobacterium saccharovorans</name>
    <dbReference type="NCBI Taxonomy" id="474960"/>
    <lineage>
        <taxon>Bacteria</taxon>
        <taxon>Bacillati</taxon>
        <taxon>Bacillota</taxon>
        <taxon>Clostridia</taxon>
        <taxon>Eubacteriales</taxon>
        <taxon>Oscillospiraceae</taxon>
        <taxon>Hydrogenoanaerobacterium</taxon>
    </lineage>
</organism>
<feature type="domain" description="Response regulatory" evidence="12">
    <location>
        <begin position="3"/>
        <end position="120"/>
    </location>
</feature>
<dbReference type="InterPro" id="IPR051271">
    <property type="entry name" value="2C-system_Tx_regulators"/>
</dbReference>
<dbReference type="CDD" id="cd19925">
    <property type="entry name" value="REC_citrate_TCS"/>
    <property type="match status" value="1"/>
</dbReference>
<evidence type="ECO:0000256" key="4">
    <source>
        <dbReference type="ARBA" id="ARBA00023012"/>
    </source>
</evidence>
<sequence>MIQVLIVEDDPMVAQINKEYIKNIEHFTVQAVAENGEEALAYLKQHKTIDLLILDVFMPKMNGIDFLQEIRQEFNQVDVIFVTAAKDKQIIQRALQLGAVDYLIKPFTFDRIKIALQKYLQRYKLFQTNAVLNQDNLDELFENNQPLELPKGIHPITLQKIQDAIRLSSTGILDAQAIAKSLGISMVTLRLYLDYLVDCKKLCKGTVYGKVGRPKIKYHKKTMQ</sequence>
<evidence type="ECO:0000256" key="6">
    <source>
        <dbReference type="ARBA" id="ARBA00023125"/>
    </source>
</evidence>
<dbReference type="SUPFAM" id="SSF52172">
    <property type="entry name" value="CheY-like"/>
    <property type="match status" value="1"/>
</dbReference>
<dbReference type="SMART" id="SM00448">
    <property type="entry name" value="REC"/>
    <property type="match status" value="1"/>
</dbReference>
<dbReference type="InterPro" id="IPR048714">
    <property type="entry name" value="DpiA-like_HTH"/>
</dbReference>
<evidence type="ECO:0000313" key="14">
    <source>
        <dbReference type="Proteomes" id="UP000199158"/>
    </source>
</evidence>
<keyword evidence="8 10" id="KW-0804">Transcription</keyword>
<dbReference type="Pfam" id="PF00072">
    <property type="entry name" value="Response_reg"/>
    <property type="match status" value="1"/>
</dbReference>
<name>A0A1H8ATX7_9FIRM</name>
<evidence type="ECO:0000256" key="7">
    <source>
        <dbReference type="ARBA" id="ARBA00023159"/>
    </source>
</evidence>
<evidence type="ECO:0000259" key="12">
    <source>
        <dbReference type="PROSITE" id="PS50110"/>
    </source>
</evidence>
<evidence type="ECO:0000256" key="8">
    <source>
        <dbReference type="ARBA" id="ARBA00023163"/>
    </source>
</evidence>